<keyword evidence="6" id="KW-0067">ATP-binding</keyword>
<evidence type="ECO:0000256" key="3">
    <source>
        <dbReference type="ARBA" id="ARBA00022989"/>
    </source>
</evidence>
<evidence type="ECO:0000256" key="4">
    <source>
        <dbReference type="ARBA" id="ARBA00023136"/>
    </source>
</evidence>
<feature type="transmembrane region" description="Helical" evidence="5">
    <location>
        <begin position="84"/>
        <end position="105"/>
    </location>
</feature>
<keyword evidence="3 5" id="KW-1133">Transmembrane helix</keyword>
<reference evidence="6 7" key="1">
    <citation type="submission" date="2019-07" db="EMBL/GenBank/DDBJ databases">
        <title>Diversity of Bacteria from Kongsfjorden, Arctic.</title>
        <authorList>
            <person name="Yu Y."/>
        </authorList>
    </citation>
    <scope>NUCLEOTIDE SEQUENCE [LARGE SCALE GENOMIC DNA]</scope>
    <source>
        <strain evidence="6 7">SM1922</strain>
    </source>
</reference>
<dbReference type="AlphaFoldDB" id="A0A558J7S9"/>
<gene>
    <name evidence="6" type="ORF">FQP89_09405</name>
</gene>
<organism evidence="6 7">
    <name type="scientific">Vreelandella titanicae</name>
    <dbReference type="NCBI Taxonomy" id="664683"/>
    <lineage>
        <taxon>Bacteria</taxon>
        <taxon>Pseudomonadati</taxon>
        <taxon>Pseudomonadota</taxon>
        <taxon>Gammaproteobacteria</taxon>
        <taxon>Oceanospirillales</taxon>
        <taxon>Halomonadaceae</taxon>
        <taxon>Vreelandella</taxon>
    </lineage>
</organism>
<evidence type="ECO:0000256" key="2">
    <source>
        <dbReference type="ARBA" id="ARBA00022692"/>
    </source>
</evidence>
<evidence type="ECO:0000256" key="1">
    <source>
        <dbReference type="ARBA" id="ARBA00004651"/>
    </source>
</evidence>
<dbReference type="SUPFAM" id="SSF90123">
    <property type="entry name" value="ABC transporter transmembrane region"/>
    <property type="match status" value="1"/>
</dbReference>
<feature type="transmembrane region" description="Helical" evidence="5">
    <location>
        <begin position="38"/>
        <end position="64"/>
    </location>
</feature>
<dbReference type="GO" id="GO:0005886">
    <property type="term" value="C:plasma membrane"/>
    <property type="evidence" value="ECO:0007669"/>
    <property type="project" value="UniProtKB-SubCell"/>
</dbReference>
<evidence type="ECO:0000313" key="7">
    <source>
        <dbReference type="Proteomes" id="UP000317288"/>
    </source>
</evidence>
<evidence type="ECO:0000256" key="5">
    <source>
        <dbReference type="SAM" id="Phobius"/>
    </source>
</evidence>
<sequence length="609" mass="68869">MSNLVTEAGKIHGDQVRDLMMALAREVLWPFRWRVATILLMQIATQIMLLASLILPWQLLQMLITGRSRIDGWAPWADADSEKIAVLIALAVLCFCAYALLKWLVKKAIASFSASILQHLNKTRLVTNHRLLGKRVLGVVLGALSSAVIAILFCLMIALLHPLLALLAVLCVLGLVVMVGFYYRFERVQKIQDMLQGNVLTVINISFVLGFLIIVLDYLNGTMRPLLTLFILLLGMRQLMAASVNGLVSFLSIIKFFQQINMLLLPRSQQISLFSTTDFVQRFEQGKLKQWLLPWLVERKHCNSDIEILQCRLIHGRAIAQVLIRETAASAVSRYILLKCYVSARENEALHETALLNEVNGHYHGVIPTVPFLLESGRLPWCSFVLLEIGGELPQWKNSEERKPWMSELRQCLLHVPLPNRLIAQYTATFASLPERMKKIDATHFAYLTQDDKESFQVEHFMRLWPLMVAEVERIPKSLTVQNQSSARMAKIDGHMLLMDWFGWVYDTVGAFWPLSAKLHAEVLEVIGSQWEDSSAQQHWSEFDTPVTAANYVALAARAHEFCQRCNANNDSGALNMIAGLIKAYEAITHSHSFSALQRDIASLHHAVN</sequence>
<dbReference type="InterPro" id="IPR036640">
    <property type="entry name" value="ABC1_TM_sf"/>
</dbReference>
<comment type="subcellular location">
    <subcellularLocation>
        <location evidence="1">Cell membrane</location>
        <topology evidence="1">Multi-pass membrane protein</topology>
    </subcellularLocation>
</comment>
<protein>
    <submittedName>
        <fullName evidence="6">ABC transporter ATP-binding protein</fullName>
    </submittedName>
</protein>
<name>A0A558J7S9_9GAMM</name>
<feature type="transmembrane region" description="Helical" evidence="5">
    <location>
        <begin position="164"/>
        <end position="185"/>
    </location>
</feature>
<evidence type="ECO:0000313" key="6">
    <source>
        <dbReference type="EMBL" id="TVU89572.1"/>
    </source>
</evidence>
<dbReference type="EMBL" id="VNFE01000003">
    <property type="protein sequence ID" value="TVU89572.1"/>
    <property type="molecule type" value="Genomic_DNA"/>
</dbReference>
<accession>A0A558J7S9</accession>
<proteinExistence type="predicted"/>
<dbReference type="GO" id="GO:0005524">
    <property type="term" value="F:ATP binding"/>
    <property type="evidence" value="ECO:0007669"/>
    <property type="project" value="UniProtKB-KW"/>
</dbReference>
<dbReference type="Proteomes" id="UP000317288">
    <property type="component" value="Unassembled WGS sequence"/>
</dbReference>
<feature type="transmembrane region" description="Helical" evidence="5">
    <location>
        <begin position="197"/>
        <end position="219"/>
    </location>
</feature>
<keyword evidence="4 5" id="KW-0472">Membrane</keyword>
<keyword evidence="2 5" id="KW-0812">Transmembrane</keyword>
<comment type="caution">
    <text evidence="6">The sequence shown here is derived from an EMBL/GenBank/DDBJ whole genome shotgun (WGS) entry which is preliminary data.</text>
</comment>
<keyword evidence="6" id="KW-0547">Nucleotide-binding</keyword>
<feature type="transmembrane region" description="Helical" evidence="5">
    <location>
        <begin position="136"/>
        <end position="158"/>
    </location>
</feature>